<dbReference type="AlphaFoldDB" id="A0A346Y602"/>
<keyword evidence="9 11" id="KW-0472">Membrane</keyword>
<geneLocation type="plasmid" evidence="14">
    <name>pedy32-46i</name>
</geneLocation>
<organism evidence="13 14">
    <name type="scientific">Euzebya pacifica</name>
    <dbReference type="NCBI Taxonomy" id="1608957"/>
    <lineage>
        <taxon>Bacteria</taxon>
        <taxon>Bacillati</taxon>
        <taxon>Actinomycetota</taxon>
        <taxon>Nitriliruptoria</taxon>
        <taxon>Euzebyales</taxon>
    </lineage>
</organism>
<comment type="subcellular location">
    <subcellularLocation>
        <location evidence="1">Membrane</location>
        <topology evidence="1">Multi-pass membrane protein</topology>
    </subcellularLocation>
</comment>
<evidence type="ECO:0000313" key="13">
    <source>
        <dbReference type="EMBL" id="AXV09899.1"/>
    </source>
</evidence>
<dbReference type="CDD" id="cd19501">
    <property type="entry name" value="RecA-like_FtsH"/>
    <property type="match status" value="1"/>
</dbReference>
<dbReference type="Pfam" id="PF01434">
    <property type="entry name" value="Peptidase_M41"/>
    <property type="match status" value="1"/>
</dbReference>
<evidence type="ECO:0000256" key="3">
    <source>
        <dbReference type="ARBA" id="ARBA00022692"/>
    </source>
</evidence>
<keyword evidence="6 10" id="KW-0067">ATP-binding</keyword>
<dbReference type="InterPro" id="IPR003960">
    <property type="entry name" value="ATPase_AAA_CS"/>
</dbReference>
<feature type="domain" description="AAA+ ATPase" evidence="12">
    <location>
        <begin position="189"/>
        <end position="333"/>
    </location>
</feature>
<sequence length="601" mass="62777">MKRLRERLRTPRQPEARAGHLAVGFALFVSVVFAVQTFASDPTADHVPIAEVLAAAEDAGADLVVYDENAGTITVTSDGQETTAGVPVRNADPILQHLLDAKAPLEIRAAQPPSYLGSLILAVAPMLLLGAALLLYLRNRQGGGPVNDAERPDVRLDDVIGIDEAKAEATEIVGYLADPSAYDRVGARPPVGVLLTGPPGVGKTMLAKAIAGDAGVPFFKISGSDFVEMFAGLGSRRVRSLFTAARKAAQSAGGAIVFIDELDAVGRRRSEHAGSGGHREAEQTLNALLVELDGFTGRDGVIILAATNRPDVLDPALTRPGRFDRTITLGLPDLHARTRLLDHLLDQAPVPTQVDTAGHARRMTGSSGAALTNLINQAKIEAARTGYGIITDRHVDAAWDRLQIGTPRPDAVIDPSDRQTTVIHEAGHAVAGLLLPDAPAPTRVSALPHGSGVGGVTITDGTDRQMLTHDQALARLTVLMAGRAAEQLVLGPGATSNGAAGDIASATDLARAMITQWGWGTFGTVHLDGLGPDGTLAADVADGVATMLDAALQRAKDLLAHNRPFLDEVADTLDQFDTLTGQDLTALRNATDGTDVVPAVP</sequence>
<dbReference type="GO" id="GO:0051301">
    <property type="term" value="P:cell division"/>
    <property type="evidence" value="ECO:0007669"/>
    <property type="project" value="UniProtKB-KW"/>
</dbReference>
<dbReference type="Pfam" id="PF00004">
    <property type="entry name" value="AAA"/>
    <property type="match status" value="1"/>
</dbReference>
<evidence type="ECO:0000256" key="10">
    <source>
        <dbReference type="RuleBase" id="RU003651"/>
    </source>
</evidence>
<reference evidence="13 14" key="1">
    <citation type="submission" date="2018-09" db="EMBL/GenBank/DDBJ databases">
        <title>Complete genome sequence of Euzebya sp. DY32-46 isolated from seawater of Pacific Ocean.</title>
        <authorList>
            <person name="Xu L."/>
            <person name="Wu Y.-H."/>
            <person name="Xu X.-W."/>
        </authorList>
    </citation>
    <scope>NUCLEOTIDE SEQUENCE [LARGE SCALE GENOMIC DNA]</scope>
    <source>
        <strain evidence="13 14">DY32-46</strain>
        <plasmid evidence="14">pedy32-46i</plasmid>
    </source>
</reference>
<dbReference type="GO" id="GO:0004222">
    <property type="term" value="F:metalloendopeptidase activity"/>
    <property type="evidence" value="ECO:0007669"/>
    <property type="project" value="InterPro"/>
</dbReference>
<dbReference type="Proteomes" id="UP000264006">
    <property type="component" value="Plasmid pEDY32-46I"/>
</dbReference>
<evidence type="ECO:0000256" key="4">
    <source>
        <dbReference type="ARBA" id="ARBA00022741"/>
    </source>
</evidence>
<keyword evidence="13" id="KW-0132">Cell division</keyword>
<dbReference type="PANTHER" id="PTHR23076">
    <property type="entry name" value="METALLOPROTEASE M41 FTSH"/>
    <property type="match status" value="1"/>
</dbReference>
<dbReference type="SMART" id="SM00382">
    <property type="entry name" value="AAA"/>
    <property type="match status" value="1"/>
</dbReference>
<dbReference type="GO" id="GO:0004176">
    <property type="term" value="F:ATP-dependent peptidase activity"/>
    <property type="evidence" value="ECO:0007669"/>
    <property type="project" value="InterPro"/>
</dbReference>
<dbReference type="EMBL" id="CP031166">
    <property type="protein sequence ID" value="AXV09899.1"/>
    <property type="molecule type" value="Genomic_DNA"/>
</dbReference>
<keyword evidence="8 11" id="KW-1133">Transmembrane helix</keyword>
<evidence type="ECO:0000313" key="14">
    <source>
        <dbReference type="Proteomes" id="UP000264006"/>
    </source>
</evidence>
<dbReference type="PRINTS" id="PR00830">
    <property type="entry name" value="ENDOLAPTASE"/>
</dbReference>
<dbReference type="InterPro" id="IPR037219">
    <property type="entry name" value="Peptidase_M41-like"/>
</dbReference>
<dbReference type="RefSeq" id="WP_114594509.1">
    <property type="nucleotide sequence ID" value="NZ_CP031166.1"/>
</dbReference>
<gene>
    <name evidence="13" type="ORF">DVS28_b0129</name>
</gene>
<dbReference type="GO" id="GO:0016020">
    <property type="term" value="C:membrane"/>
    <property type="evidence" value="ECO:0007669"/>
    <property type="project" value="UniProtKB-SubCell"/>
</dbReference>
<dbReference type="OrthoDB" id="9809379at2"/>
<keyword evidence="2" id="KW-0645">Protease</keyword>
<evidence type="ECO:0000256" key="1">
    <source>
        <dbReference type="ARBA" id="ARBA00004141"/>
    </source>
</evidence>
<proteinExistence type="inferred from homology"/>
<name>A0A346Y602_9ACTN</name>
<evidence type="ECO:0000256" key="7">
    <source>
        <dbReference type="ARBA" id="ARBA00022946"/>
    </source>
</evidence>
<comment type="similarity">
    <text evidence="10">Belongs to the AAA ATPase family.</text>
</comment>
<evidence type="ECO:0000256" key="11">
    <source>
        <dbReference type="SAM" id="Phobius"/>
    </source>
</evidence>
<keyword evidence="7" id="KW-0809">Transit peptide</keyword>
<evidence type="ECO:0000256" key="9">
    <source>
        <dbReference type="ARBA" id="ARBA00023136"/>
    </source>
</evidence>
<keyword evidence="13" id="KW-0131">Cell cycle</keyword>
<feature type="transmembrane region" description="Helical" evidence="11">
    <location>
        <begin position="21"/>
        <end position="39"/>
    </location>
</feature>
<dbReference type="SUPFAM" id="SSF52540">
    <property type="entry name" value="P-loop containing nucleoside triphosphate hydrolases"/>
    <property type="match status" value="1"/>
</dbReference>
<dbReference type="InterPro" id="IPR003959">
    <property type="entry name" value="ATPase_AAA_core"/>
</dbReference>
<keyword evidence="13" id="KW-0614">Plasmid</keyword>
<dbReference type="GO" id="GO:0016887">
    <property type="term" value="F:ATP hydrolysis activity"/>
    <property type="evidence" value="ECO:0007669"/>
    <property type="project" value="InterPro"/>
</dbReference>
<keyword evidence="14" id="KW-1185">Reference proteome</keyword>
<dbReference type="Gene3D" id="3.40.50.300">
    <property type="entry name" value="P-loop containing nucleotide triphosphate hydrolases"/>
    <property type="match status" value="1"/>
</dbReference>
<evidence type="ECO:0000256" key="8">
    <source>
        <dbReference type="ARBA" id="ARBA00022989"/>
    </source>
</evidence>
<dbReference type="PROSITE" id="PS00674">
    <property type="entry name" value="AAA"/>
    <property type="match status" value="1"/>
</dbReference>
<dbReference type="InterPro" id="IPR003593">
    <property type="entry name" value="AAA+_ATPase"/>
</dbReference>
<dbReference type="KEGG" id="euz:DVS28_b0129"/>
<keyword evidence="3 11" id="KW-0812">Transmembrane</keyword>
<protein>
    <submittedName>
        <fullName evidence="13">Cell division protein FtsH</fullName>
    </submittedName>
</protein>
<evidence type="ECO:0000256" key="2">
    <source>
        <dbReference type="ARBA" id="ARBA00022670"/>
    </source>
</evidence>
<dbReference type="InterPro" id="IPR000642">
    <property type="entry name" value="Peptidase_M41"/>
</dbReference>
<evidence type="ECO:0000256" key="6">
    <source>
        <dbReference type="ARBA" id="ARBA00022840"/>
    </source>
</evidence>
<evidence type="ECO:0000259" key="12">
    <source>
        <dbReference type="SMART" id="SM00382"/>
    </source>
</evidence>
<feature type="transmembrane region" description="Helical" evidence="11">
    <location>
        <begin position="115"/>
        <end position="137"/>
    </location>
</feature>
<dbReference type="PANTHER" id="PTHR23076:SF97">
    <property type="entry name" value="ATP-DEPENDENT ZINC METALLOPROTEASE YME1L1"/>
    <property type="match status" value="1"/>
</dbReference>
<dbReference type="GO" id="GO:0006508">
    <property type="term" value="P:proteolysis"/>
    <property type="evidence" value="ECO:0007669"/>
    <property type="project" value="UniProtKB-KW"/>
</dbReference>
<accession>A0A346Y602</accession>
<keyword evidence="5" id="KW-0378">Hydrolase</keyword>
<dbReference type="Gene3D" id="1.10.8.60">
    <property type="match status" value="1"/>
</dbReference>
<evidence type="ECO:0000256" key="5">
    <source>
        <dbReference type="ARBA" id="ARBA00022801"/>
    </source>
</evidence>
<dbReference type="FunFam" id="3.40.50.300:FF:000277">
    <property type="entry name" value="ATP-dependent zinc metalloprotease FtsH"/>
    <property type="match status" value="1"/>
</dbReference>
<dbReference type="SUPFAM" id="SSF140990">
    <property type="entry name" value="FtsH protease domain-like"/>
    <property type="match status" value="1"/>
</dbReference>
<dbReference type="InterPro" id="IPR027417">
    <property type="entry name" value="P-loop_NTPase"/>
</dbReference>
<dbReference type="Gene3D" id="1.20.58.760">
    <property type="entry name" value="Peptidase M41"/>
    <property type="match status" value="1"/>
</dbReference>
<keyword evidence="4 10" id="KW-0547">Nucleotide-binding</keyword>
<dbReference type="GO" id="GO:0005524">
    <property type="term" value="F:ATP binding"/>
    <property type="evidence" value="ECO:0007669"/>
    <property type="project" value="UniProtKB-KW"/>
</dbReference>